<comment type="similarity">
    <text evidence="1">Belongs to the PanB family.</text>
</comment>
<dbReference type="AlphaFoldDB" id="A0A5S9MEB1"/>
<evidence type="ECO:0000313" key="6">
    <source>
        <dbReference type="EMBL" id="BBP90279.1"/>
    </source>
</evidence>
<dbReference type="PANTHER" id="PTHR20881:SF0">
    <property type="entry name" value="3-METHYL-2-OXOBUTANOATE HYDROXYMETHYLTRANSFERASE"/>
    <property type="match status" value="1"/>
</dbReference>
<accession>A0A5S9MEB1</accession>
<organism evidence="6 7">
    <name type="scientific">Bacillus safensis</name>
    <dbReference type="NCBI Taxonomy" id="561879"/>
    <lineage>
        <taxon>Bacteria</taxon>
        <taxon>Bacillati</taxon>
        <taxon>Bacillota</taxon>
        <taxon>Bacilli</taxon>
        <taxon>Bacillales</taxon>
        <taxon>Bacillaceae</taxon>
        <taxon>Bacillus</taxon>
    </lineage>
</organism>
<comment type="subunit">
    <text evidence="2">Homodecamer; pentamer of dimers.</text>
</comment>
<reference evidence="6 7" key="1">
    <citation type="submission" date="2019-12" db="EMBL/GenBank/DDBJ databases">
        <title>Full genome sequence of a Bacillus safensis strain isolated from commercially available natto in Indonesia.</title>
        <authorList>
            <person name="Yoshida M."/>
            <person name="Uomi M."/>
            <person name="Waturangi D."/>
            <person name="Ekaputri J.J."/>
            <person name="Setiamarga D.H.E."/>
        </authorList>
    </citation>
    <scope>NUCLEOTIDE SEQUENCE [LARGE SCALE GENOMIC DNA]</scope>
    <source>
        <strain evidence="6 7">IDN1</strain>
    </source>
</reference>
<evidence type="ECO:0000256" key="1">
    <source>
        <dbReference type="ARBA" id="ARBA00008676"/>
    </source>
</evidence>
<dbReference type="GO" id="GO:0003864">
    <property type="term" value="F:3-methyl-2-oxobutanoate hydroxymethyltransferase activity"/>
    <property type="evidence" value="ECO:0007669"/>
    <property type="project" value="UniProtKB-EC"/>
</dbReference>
<dbReference type="InterPro" id="IPR015813">
    <property type="entry name" value="Pyrv/PenolPyrv_kinase-like_dom"/>
</dbReference>
<evidence type="ECO:0000313" key="7">
    <source>
        <dbReference type="Proteomes" id="UP000464658"/>
    </source>
</evidence>
<dbReference type="GO" id="GO:0005737">
    <property type="term" value="C:cytoplasm"/>
    <property type="evidence" value="ECO:0007669"/>
    <property type="project" value="TreeGrafter"/>
</dbReference>
<evidence type="ECO:0000256" key="4">
    <source>
        <dbReference type="ARBA" id="ARBA00022655"/>
    </source>
</evidence>
<dbReference type="Pfam" id="PF02548">
    <property type="entry name" value="Pantoate_transf"/>
    <property type="match status" value="1"/>
</dbReference>
<evidence type="ECO:0000256" key="2">
    <source>
        <dbReference type="ARBA" id="ARBA00011424"/>
    </source>
</evidence>
<dbReference type="InterPro" id="IPR003700">
    <property type="entry name" value="Pantoate_hydroxy_MeTrfase"/>
</dbReference>
<evidence type="ECO:0000256" key="5">
    <source>
        <dbReference type="ARBA" id="ARBA00022679"/>
    </source>
</evidence>
<dbReference type="PANTHER" id="PTHR20881">
    <property type="entry name" value="3-METHYL-2-OXOBUTANOATE HYDROXYMETHYLTRANSFERASE"/>
    <property type="match status" value="1"/>
</dbReference>
<dbReference type="Proteomes" id="UP000464658">
    <property type="component" value="Chromosome"/>
</dbReference>
<dbReference type="GO" id="GO:0015940">
    <property type="term" value="P:pantothenate biosynthetic process"/>
    <property type="evidence" value="ECO:0007669"/>
    <property type="project" value="UniProtKB-KW"/>
</dbReference>
<dbReference type="EMBL" id="AP021906">
    <property type="protein sequence ID" value="BBP90279.1"/>
    <property type="molecule type" value="Genomic_DNA"/>
</dbReference>
<keyword evidence="4" id="KW-0566">Pantothenate biosynthesis</keyword>
<dbReference type="EC" id="2.1.2.11" evidence="3"/>
<gene>
    <name evidence="6" type="ORF">BsIDN1_38970</name>
</gene>
<dbReference type="InterPro" id="IPR040442">
    <property type="entry name" value="Pyrv_kinase-like_dom_sf"/>
</dbReference>
<dbReference type="SUPFAM" id="SSF51621">
    <property type="entry name" value="Phosphoenolpyruvate/pyruvate domain"/>
    <property type="match status" value="1"/>
</dbReference>
<dbReference type="GO" id="GO:0000287">
    <property type="term" value="F:magnesium ion binding"/>
    <property type="evidence" value="ECO:0007669"/>
    <property type="project" value="TreeGrafter"/>
</dbReference>
<protein>
    <recommendedName>
        <fullName evidence="3">3-methyl-2-oxobutanoate hydroxymethyltransferase</fullName>
        <ecNumber evidence="3">2.1.2.11</ecNumber>
    </recommendedName>
</protein>
<evidence type="ECO:0000256" key="3">
    <source>
        <dbReference type="ARBA" id="ARBA00012618"/>
    </source>
</evidence>
<name>A0A5S9MEB1_BACIA</name>
<keyword evidence="5" id="KW-0808">Transferase</keyword>
<dbReference type="Gene3D" id="3.20.20.60">
    <property type="entry name" value="Phosphoenolpyruvate-binding domains"/>
    <property type="match status" value="1"/>
</dbReference>
<proteinExistence type="inferred from homology"/>
<sequence>MIEDSLKCEEAGAIALVLECVPGELTKRITDMLKIPVIGIGAGAEADGQVLVYHDVVGYGVSRTPKFVKQYAQIDTVLEEALIQYTKEVKARTFPETCTRFISKKKSLMAYMGGNQKMNVVTHIHELKN</sequence>